<protein>
    <submittedName>
        <fullName evidence="5">Zinc uptake system ATP-binding protein ZurA</fullName>
    </submittedName>
</protein>
<dbReference type="GO" id="GO:0005524">
    <property type="term" value="F:ATP binding"/>
    <property type="evidence" value="ECO:0007669"/>
    <property type="project" value="UniProtKB-KW"/>
</dbReference>
<dbReference type="PANTHER" id="PTHR42939">
    <property type="entry name" value="ABC TRANSPORTER ATP-BINDING PROTEIN ALBC-RELATED"/>
    <property type="match status" value="1"/>
</dbReference>
<gene>
    <name evidence="5" type="ORF">PLAN_40376</name>
</gene>
<dbReference type="Proteomes" id="UP000196521">
    <property type="component" value="Chromosome"/>
</dbReference>
<keyword evidence="1" id="KW-0813">Transport</keyword>
<dbReference type="EMBL" id="LR812490">
    <property type="protein sequence ID" value="CAC5343961.1"/>
    <property type="molecule type" value="Genomic_DNA"/>
</dbReference>
<evidence type="ECO:0000313" key="5">
    <source>
        <dbReference type="EMBL" id="CAC5343961.1"/>
    </source>
</evidence>
<reference evidence="5" key="1">
    <citation type="submission" date="2020-05" db="EMBL/GenBank/DDBJ databases">
        <authorList>
            <consortium name="Genoscope - CEA"/>
            <person name="William W."/>
        </authorList>
    </citation>
    <scope>NUCLEOTIDE SEQUENCE [LARGE SCALE GENOMIC DNA]</scope>
    <source>
        <strain evidence="5">PCC 7821</strain>
    </source>
</reference>
<dbReference type="GO" id="GO:0016887">
    <property type="term" value="F:ATP hydrolysis activity"/>
    <property type="evidence" value="ECO:0007669"/>
    <property type="project" value="InterPro"/>
</dbReference>
<dbReference type="EMBL" id="CZCZ02000014">
    <property type="protein sequence ID" value="CAC5343961.1"/>
    <property type="molecule type" value="Genomic_DNA"/>
</dbReference>
<keyword evidence="3 5" id="KW-0067">ATP-binding</keyword>
<evidence type="ECO:0000313" key="6">
    <source>
        <dbReference type="Proteomes" id="UP000196521"/>
    </source>
</evidence>
<dbReference type="SUPFAM" id="SSF52540">
    <property type="entry name" value="P-loop containing nucleoside triphosphate hydrolases"/>
    <property type="match status" value="1"/>
</dbReference>
<name>A0A6J7ZML7_PLARU</name>
<evidence type="ECO:0000259" key="4">
    <source>
        <dbReference type="PROSITE" id="PS50893"/>
    </source>
</evidence>
<dbReference type="InterPro" id="IPR003439">
    <property type="entry name" value="ABC_transporter-like_ATP-bd"/>
</dbReference>
<evidence type="ECO:0000256" key="2">
    <source>
        <dbReference type="ARBA" id="ARBA00022741"/>
    </source>
</evidence>
<dbReference type="PANTHER" id="PTHR42939:SF1">
    <property type="entry name" value="ABC TRANSPORTER ATP-BINDING PROTEIN ALBC-RELATED"/>
    <property type="match status" value="1"/>
</dbReference>
<dbReference type="InterPro" id="IPR027417">
    <property type="entry name" value="P-loop_NTPase"/>
</dbReference>
<keyword evidence="6" id="KW-1185">Reference proteome</keyword>
<sequence length="278" mass="31479">MEQLTDKPLLEFANVTFGYGNNQDKVLQNVSFSIFPGDQIGILGDNGSGKSTIIKILLGLYSPEQGKVSLFDQKVSWKKHYPKLGYIGDPSYNLGELGLPTSLSVKNVVEIFKLLWKQSNQYLPSCDDIEQRLNIPNFYSCNIGKLSKGQRMRLMAFLALGKKIDLLVADEATEGLDGKVKKIILSEIKRAIEDFNLSILWISHKFDEIFVLTNKIYELQDGYLNQKITDNFNYKIEIKSSSLGSNVDQSIDQHNIFQVIGELLENSLIDEFTIKVRK</sequence>
<dbReference type="PROSITE" id="PS50893">
    <property type="entry name" value="ABC_TRANSPORTER_2"/>
    <property type="match status" value="1"/>
</dbReference>
<feature type="domain" description="ABC transporter" evidence="4">
    <location>
        <begin position="10"/>
        <end position="246"/>
    </location>
</feature>
<comment type="caution">
    <text evidence="5">The sequence shown here is derived from an EMBL/GenBank/DDBJ whole genome shotgun (WGS) entry which is preliminary data.</text>
</comment>
<dbReference type="SMART" id="SM00382">
    <property type="entry name" value="AAA"/>
    <property type="match status" value="1"/>
</dbReference>
<proteinExistence type="predicted"/>
<keyword evidence="2" id="KW-0547">Nucleotide-binding</keyword>
<organism evidence="5 6">
    <name type="scientific">Planktothrix rubescens CCAP 1459/22</name>
    <dbReference type="NCBI Taxonomy" id="329571"/>
    <lineage>
        <taxon>Bacteria</taxon>
        <taxon>Bacillati</taxon>
        <taxon>Cyanobacteriota</taxon>
        <taxon>Cyanophyceae</taxon>
        <taxon>Oscillatoriophycideae</taxon>
        <taxon>Oscillatoriales</taxon>
        <taxon>Microcoleaceae</taxon>
        <taxon>Planktothrix</taxon>
    </lineage>
</organism>
<dbReference type="InterPro" id="IPR051782">
    <property type="entry name" value="ABC_Transporter_VariousFunc"/>
</dbReference>
<accession>A0A6J7ZML7</accession>
<dbReference type="Gene3D" id="3.40.50.300">
    <property type="entry name" value="P-loop containing nucleotide triphosphate hydrolases"/>
    <property type="match status" value="1"/>
</dbReference>
<dbReference type="InterPro" id="IPR003593">
    <property type="entry name" value="AAA+_ATPase"/>
</dbReference>
<dbReference type="AlphaFoldDB" id="A0A6J7ZML7"/>
<evidence type="ECO:0000256" key="1">
    <source>
        <dbReference type="ARBA" id="ARBA00022448"/>
    </source>
</evidence>
<dbReference type="RefSeq" id="WP_026796713.1">
    <property type="nucleotide sequence ID" value="NZ_LR812490.1"/>
</dbReference>
<evidence type="ECO:0000256" key="3">
    <source>
        <dbReference type="ARBA" id="ARBA00022840"/>
    </source>
</evidence>
<dbReference type="Pfam" id="PF00005">
    <property type="entry name" value="ABC_tran"/>
    <property type="match status" value="1"/>
</dbReference>